<comment type="caution">
    <text evidence="2">The sequence shown here is derived from an EMBL/GenBank/DDBJ whole genome shotgun (WGS) entry which is preliminary data.</text>
</comment>
<sequence length="62" mass="6200">MRGITVGQRMVGIARQGIVLGLGASVALMAIAASGFIAPAIGATLQEGIDVAVILNALRVRA</sequence>
<reference evidence="2" key="1">
    <citation type="submission" date="2013-08" db="EMBL/GenBank/DDBJ databases">
        <authorList>
            <person name="Mendez C."/>
            <person name="Richter M."/>
            <person name="Ferrer M."/>
            <person name="Sanchez J."/>
        </authorList>
    </citation>
    <scope>NUCLEOTIDE SEQUENCE</scope>
</reference>
<keyword evidence="1" id="KW-0472">Membrane</keyword>
<keyword evidence="1" id="KW-0812">Transmembrane</keyword>
<gene>
    <name evidence="2" type="ORF">B1B_10621</name>
</gene>
<protein>
    <submittedName>
        <fullName evidence="2">Secreted protein</fullName>
    </submittedName>
</protein>
<dbReference type="EMBL" id="AUZY01006919">
    <property type="protein sequence ID" value="EQD52684.1"/>
    <property type="molecule type" value="Genomic_DNA"/>
</dbReference>
<evidence type="ECO:0000256" key="1">
    <source>
        <dbReference type="SAM" id="Phobius"/>
    </source>
</evidence>
<feature type="transmembrane region" description="Helical" evidence="1">
    <location>
        <begin position="18"/>
        <end position="41"/>
    </location>
</feature>
<evidence type="ECO:0000313" key="2">
    <source>
        <dbReference type="EMBL" id="EQD52684.1"/>
    </source>
</evidence>
<proteinExistence type="predicted"/>
<organism evidence="2">
    <name type="scientific">mine drainage metagenome</name>
    <dbReference type="NCBI Taxonomy" id="410659"/>
    <lineage>
        <taxon>unclassified sequences</taxon>
        <taxon>metagenomes</taxon>
        <taxon>ecological metagenomes</taxon>
    </lineage>
</organism>
<keyword evidence="1" id="KW-1133">Transmembrane helix</keyword>
<reference evidence="2" key="2">
    <citation type="journal article" date="2014" name="ISME J.">
        <title>Microbial stratification in low pH oxic and suboxic macroscopic growths along an acid mine drainage.</title>
        <authorList>
            <person name="Mendez-Garcia C."/>
            <person name="Mesa V."/>
            <person name="Sprenger R.R."/>
            <person name="Richter M."/>
            <person name="Diez M.S."/>
            <person name="Solano J."/>
            <person name="Bargiela R."/>
            <person name="Golyshina O.V."/>
            <person name="Manteca A."/>
            <person name="Ramos J.L."/>
            <person name="Gallego J.R."/>
            <person name="Llorente I."/>
            <person name="Martins Dos Santos V.A."/>
            <person name="Jensen O.N."/>
            <person name="Pelaez A.I."/>
            <person name="Sanchez J."/>
            <person name="Ferrer M."/>
        </authorList>
    </citation>
    <scope>NUCLEOTIDE SEQUENCE</scope>
</reference>
<accession>T1BHV3</accession>
<name>T1BHV3_9ZZZZ</name>
<dbReference type="AlphaFoldDB" id="T1BHV3"/>